<evidence type="ECO:0000313" key="3">
    <source>
        <dbReference type="Proteomes" id="UP000887568"/>
    </source>
</evidence>
<reference evidence="2" key="1">
    <citation type="submission" date="2022-11" db="UniProtKB">
        <authorList>
            <consortium name="EnsemblMetazoa"/>
        </authorList>
    </citation>
    <scope>IDENTIFICATION</scope>
</reference>
<protein>
    <submittedName>
        <fullName evidence="2">Uncharacterized protein</fullName>
    </submittedName>
</protein>
<evidence type="ECO:0000256" key="1">
    <source>
        <dbReference type="SAM" id="SignalP"/>
    </source>
</evidence>
<dbReference type="Proteomes" id="UP000887568">
    <property type="component" value="Unplaced"/>
</dbReference>
<dbReference type="PANTHER" id="PTHR10697">
    <property type="entry name" value="MAMMALIAN EPENDYMIN-RELATED PROTEIN 1"/>
    <property type="match status" value="1"/>
</dbReference>
<organism evidence="2 3">
    <name type="scientific">Patiria miniata</name>
    <name type="common">Bat star</name>
    <name type="synonym">Asterina miniata</name>
    <dbReference type="NCBI Taxonomy" id="46514"/>
    <lineage>
        <taxon>Eukaryota</taxon>
        <taxon>Metazoa</taxon>
        <taxon>Echinodermata</taxon>
        <taxon>Eleutherozoa</taxon>
        <taxon>Asterozoa</taxon>
        <taxon>Asteroidea</taxon>
        <taxon>Valvatacea</taxon>
        <taxon>Valvatida</taxon>
        <taxon>Asterinidae</taxon>
        <taxon>Patiria</taxon>
    </lineage>
</organism>
<dbReference type="InterPro" id="IPR001299">
    <property type="entry name" value="Ependymin"/>
</dbReference>
<keyword evidence="1" id="KW-0732">Signal</keyword>
<dbReference type="OrthoDB" id="10362150at2759"/>
<dbReference type="RefSeq" id="XP_038069582.1">
    <property type="nucleotide sequence ID" value="XM_038213654.1"/>
</dbReference>
<proteinExistence type="predicted"/>
<accession>A0A914B0R4</accession>
<dbReference type="GO" id="GO:0005764">
    <property type="term" value="C:lysosome"/>
    <property type="evidence" value="ECO:0007669"/>
    <property type="project" value="TreeGrafter"/>
</dbReference>
<keyword evidence="3" id="KW-1185">Reference proteome</keyword>
<dbReference type="OMA" id="WYITETE"/>
<sequence length="235" mass="26320">MYAAVLFSVLIVAASAVGEEPEKCCSDPYYTFIAEIVATELKEGALLTELIQQPGAYDSIDKKIGLKYNVHISNGTQEAFRLIADYNEGKAYVIYKEEEETKCDIYTFSYGFPYNCVPEDSKFAGSVTIGDRAIRANNWYHNDQSSPSEDVHTVYTIEEEECVDVSSFQRTFDPETGDEISLVRSTYSDFSLGICHPDDWFKVPEECQAGRAKMVEGIPKKYAGLRGPGGKRLFQ</sequence>
<dbReference type="AlphaFoldDB" id="A0A914B0R4"/>
<name>A0A914B0R4_PATMI</name>
<feature type="chain" id="PRO_5037479405" evidence="1">
    <location>
        <begin position="19"/>
        <end position="235"/>
    </location>
</feature>
<dbReference type="GO" id="GO:0005576">
    <property type="term" value="C:extracellular region"/>
    <property type="evidence" value="ECO:0007669"/>
    <property type="project" value="InterPro"/>
</dbReference>
<dbReference type="Pfam" id="PF00811">
    <property type="entry name" value="Ependymin"/>
    <property type="match status" value="1"/>
</dbReference>
<dbReference type="EnsemblMetazoa" id="XM_038213654.1">
    <property type="protein sequence ID" value="XP_038069582.1"/>
    <property type="gene ID" value="LOC119738718"/>
</dbReference>
<dbReference type="GO" id="GO:0007160">
    <property type="term" value="P:cell-matrix adhesion"/>
    <property type="evidence" value="ECO:0007669"/>
    <property type="project" value="InterPro"/>
</dbReference>
<feature type="signal peptide" evidence="1">
    <location>
        <begin position="1"/>
        <end position="18"/>
    </location>
</feature>
<dbReference type="PANTHER" id="PTHR10697:SF1">
    <property type="entry name" value="MAMMALIAN EPENDYMIN-RELATED PROTEIN 1"/>
    <property type="match status" value="1"/>
</dbReference>
<dbReference type="GO" id="GO:0005509">
    <property type="term" value="F:calcium ion binding"/>
    <property type="evidence" value="ECO:0007669"/>
    <property type="project" value="InterPro"/>
</dbReference>
<evidence type="ECO:0000313" key="2">
    <source>
        <dbReference type="EnsemblMetazoa" id="XP_038069582.1"/>
    </source>
</evidence>
<dbReference type="GeneID" id="119738718"/>